<dbReference type="InterPro" id="IPR029058">
    <property type="entry name" value="AB_hydrolase_fold"/>
</dbReference>
<evidence type="ECO:0000313" key="3">
    <source>
        <dbReference type="EMBL" id="MVT09663.1"/>
    </source>
</evidence>
<reference evidence="3 4" key="1">
    <citation type="submission" date="2019-12" db="EMBL/GenBank/DDBJ databases">
        <title>Chitinophaga sp. strain ysch24 (GDMCC 1.1355), whole genome shotgun sequence.</title>
        <authorList>
            <person name="Zhang X."/>
        </authorList>
    </citation>
    <scope>NUCLEOTIDE SEQUENCE [LARGE SCALE GENOMIC DNA]</scope>
    <source>
        <strain evidence="4">ysch24</strain>
    </source>
</reference>
<dbReference type="RefSeq" id="WP_157307107.1">
    <property type="nucleotide sequence ID" value="NZ_WRXN01000006.1"/>
</dbReference>
<dbReference type="SUPFAM" id="SSF82171">
    <property type="entry name" value="DPP6 N-terminal domain-like"/>
    <property type="match status" value="1"/>
</dbReference>
<dbReference type="GO" id="GO:0004252">
    <property type="term" value="F:serine-type endopeptidase activity"/>
    <property type="evidence" value="ECO:0007669"/>
    <property type="project" value="TreeGrafter"/>
</dbReference>
<organism evidence="3 4">
    <name type="scientific">Chitinophaga tropicalis</name>
    <dbReference type="NCBI Taxonomy" id="2683588"/>
    <lineage>
        <taxon>Bacteria</taxon>
        <taxon>Pseudomonadati</taxon>
        <taxon>Bacteroidota</taxon>
        <taxon>Chitinophagia</taxon>
        <taxon>Chitinophagales</taxon>
        <taxon>Chitinophagaceae</taxon>
        <taxon>Chitinophaga</taxon>
    </lineage>
</organism>
<feature type="domain" description="Peptidase S9 prolyl oligopeptidase catalytic" evidence="2">
    <location>
        <begin position="680"/>
        <end position="863"/>
    </location>
</feature>
<accession>A0A7K1U5M3</accession>
<evidence type="ECO:0000259" key="2">
    <source>
        <dbReference type="Pfam" id="PF00326"/>
    </source>
</evidence>
<dbReference type="Proteomes" id="UP000461730">
    <property type="component" value="Unassembled WGS sequence"/>
</dbReference>
<dbReference type="SUPFAM" id="SSF53474">
    <property type="entry name" value="alpha/beta-Hydrolases"/>
    <property type="match status" value="1"/>
</dbReference>
<dbReference type="AlphaFoldDB" id="A0A7K1U5M3"/>
<dbReference type="PANTHER" id="PTHR42776:SF27">
    <property type="entry name" value="DIPEPTIDYL PEPTIDASE FAMILY MEMBER 6"/>
    <property type="match status" value="1"/>
</dbReference>
<evidence type="ECO:0000256" key="1">
    <source>
        <dbReference type="ARBA" id="ARBA00022801"/>
    </source>
</evidence>
<keyword evidence="1" id="KW-0378">Hydrolase</keyword>
<dbReference type="EMBL" id="WRXN01000006">
    <property type="protein sequence ID" value="MVT09663.1"/>
    <property type="molecule type" value="Genomic_DNA"/>
</dbReference>
<proteinExistence type="predicted"/>
<comment type="caution">
    <text evidence="3">The sequence shown here is derived from an EMBL/GenBank/DDBJ whole genome shotgun (WGS) entry which is preliminary data.</text>
</comment>
<protein>
    <submittedName>
        <fullName evidence="3">Prolyl oligopeptidase family serine peptidase</fullName>
    </submittedName>
</protein>
<dbReference type="Pfam" id="PF00326">
    <property type="entry name" value="Peptidase_S9"/>
    <property type="match status" value="1"/>
</dbReference>
<keyword evidence="4" id="KW-1185">Reference proteome</keyword>
<sequence length="885" mass="101760">MRFLIGFVFFSIALHLKVACQKLPLNQEALKYWSSLGKYEISDDGQVFYFIKVNSSQKPGSILTVHSSRSDKDFIFYDVKEVAFVNNCKSLFFTNESDSIFILDLESFDKRYIASGVSCFTKRESRYILFRSQEDANWIFRDLISNNQKIIPNVLKYSILDQGGRDRDLFFGVNVDGSLRYDILKPDFNTGNIIGIMRTQWLVEFSVIMNRSANVVLTKHKNPEGEEYSKIWLCSSMNNPTLIYSDSSVANGGKIEGEMYLNKDGNKVIFLTSFKKPSLPVKTNLRFDLWSYNDSFGKEEEERYYNNSLKKYFIFDAISNSITEICDKNRDITAREGFSKRFLFFDNPNIAWFKRKQHLGDVYLYDADLKKSVKILDSNIDVYNCAFISSDEKKVVYYDYEIHRWYSYDLEYGKKILIGRDIAVPFYDLESESIGRKGPFGICGWSANGQFVYIYDKYDIWKVGLNERVASVNITNGFGRANTVVFMIKNIGPNLIIDEDSVVLSAYHSKLKTGGYWAVNINKRNISFSSKQLNDYSVSTRFPPGIFWGASGDIVKAKNANIYLVVRENAETAPNLYLTKDLVSYQQISNIHPEKVISWFKAKLYSYKLSNGVESQGILYFPETLDTSKRWPIIFNYYEKRSDEFRKFYFPDFSFANINIPYAVAQGYLVFIPDIYSTPGKIGEGTLMSVNAAVEQMKELPFVDTTRMGLQGHSYGGWQTNFLIANSTQFAAACEFAGSADHVSSYGQLAYPYGHDRQEFIETNAQGSPYGLNHTPWSNSKEYLENSPIFKIGNITTPLLMFHNKTDVQVPFSQGVELFLGMRRAGKRVWLFQYDDFGHQFGGEGAKDFHMRMFQFFDHFLKNTPAPKWMVRGIPAYLKGVDDGY</sequence>
<dbReference type="Gene3D" id="3.40.50.1820">
    <property type="entry name" value="alpha/beta hydrolase"/>
    <property type="match status" value="1"/>
</dbReference>
<name>A0A7K1U5M3_9BACT</name>
<dbReference type="InterPro" id="IPR001375">
    <property type="entry name" value="Peptidase_S9_cat"/>
</dbReference>
<evidence type="ECO:0000313" key="4">
    <source>
        <dbReference type="Proteomes" id="UP000461730"/>
    </source>
</evidence>
<gene>
    <name evidence="3" type="ORF">GO493_15445</name>
</gene>
<dbReference type="GO" id="GO:0006508">
    <property type="term" value="P:proteolysis"/>
    <property type="evidence" value="ECO:0007669"/>
    <property type="project" value="InterPro"/>
</dbReference>
<dbReference type="PANTHER" id="PTHR42776">
    <property type="entry name" value="SERINE PEPTIDASE S9 FAMILY MEMBER"/>
    <property type="match status" value="1"/>
</dbReference>